<name>A0A1M6P1J9_9FIRM</name>
<gene>
    <name evidence="2" type="ORF">SAMN02745136_01552</name>
</gene>
<feature type="domain" description="LysM" evidence="1">
    <location>
        <begin position="1"/>
        <end position="45"/>
    </location>
</feature>
<dbReference type="EMBL" id="FRAC01000008">
    <property type="protein sequence ID" value="SHK01811.1"/>
    <property type="molecule type" value="Genomic_DNA"/>
</dbReference>
<dbReference type="Proteomes" id="UP000184386">
    <property type="component" value="Unassembled WGS sequence"/>
</dbReference>
<accession>A0A1M6P1J9</accession>
<dbReference type="PANTHER" id="PTHR33734:SF22">
    <property type="entry name" value="MEMBRANE-BOUND LYTIC MUREIN TRANSGLYCOSYLASE D"/>
    <property type="match status" value="1"/>
</dbReference>
<evidence type="ECO:0000313" key="3">
    <source>
        <dbReference type="Proteomes" id="UP000184386"/>
    </source>
</evidence>
<dbReference type="Pfam" id="PF01476">
    <property type="entry name" value="LysM"/>
    <property type="match status" value="2"/>
</dbReference>
<reference evidence="2 3" key="1">
    <citation type="submission" date="2016-11" db="EMBL/GenBank/DDBJ databases">
        <authorList>
            <person name="Jaros S."/>
            <person name="Januszkiewicz K."/>
            <person name="Wedrychowicz H."/>
        </authorList>
    </citation>
    <scope>NUCLEOTIDE SEQUENCE [LARGE SCALE GENOMIC DNA]</scope>
    <source>
        <strain evidence="2 3">DSM 15929</strain>
    </source>
</reference>
<sequence length="105" mass="11746">MNYVIGQGDSLYSISREYNVPLPLILRLNPFVDIYNLQVGDEICIPVVEGATQENVFEYMVEEGDSIQSILDKFGIDIEDIIRNNGLNSIMLLPGTTLNIPNDIV</sequence>
<dbReference type="SMART" id="SM00257">
    <property type="entry name" value="LysM"/>
    <property type="match status" value="2"/>
</dbReference>
<dbReference type="AlphaFoldDB" id="A0A1M6P1J9"/>
<protein>
    <submittedName>
        <fullName evidence="2">LysM domain-containing protein</fullName>
    </submittedName>
</protein>
<feature type="domain" description="LysM" evidence="1">
    <location>
        <begin position="57"/>
        <end position="100"/>
    </location>
</feature>
<keyword evidence="3" id="KW-1185">Reference proteome</keyword>
<dbReference type="PANTHER" id="PTHR33734">
    <property type="entry name" value="LYSM DOMAIN-CONTAINING GPI-ANCHORED PROTEIN 2"/>
    <property type="match status" value="1"/>
</dbReference>
<proteinExistence type="predicted"/>
<dbReference type="Gene3D" id="3.10.350.10">
    <property type="entry name" value="LysM domain"/>
    <property type="match status" value="2"/>
</dbReference>
<dbReference type="PROSITE" id="PS51782">
    <property type="entry name" value="LYSM"/>
    <property type="match status" value="2"/>
</dbReference>
<dbReference type="InterPro" id="IPR036779">
    <property type="entry name" value="LysM_dom_sf"/>
</dbReference>
<evidence type="ECO:0000259" key="1">
    <source>
        <dbReference type="PROSITE" id="PS51782"/>
    </source>
</evidence>
<organism evidence="2 3">
    <name type="scientific">Anaerocolumna jejuensis DSM 15929</name>
    <dbReference type="NCBI Taxonomy" id="1121322"/>
    <lineage>
        <taxon>Bacteria</taxon>
        <taxon>Bacillati</taxon>
        <taxon>Bacillota</taxon>
        <taxon>Clostridia</taxon>
        <taxon>Lachnospirales</taxon>
        <taxon>Lachnospiraceae</taxon>
        <taxon>Anaerocolumna</taxon>
    </lineage>
</organism>
<evidence type="ECO:0000313" key="2">
    <source>
        <dbReference type="EMBL" id="SHK01811.1"/>
    </source>
</evidence>
<dbReference type="STRING" id="1121322.SAMN02745136_01552"/>
<dbReference type="InterPro" id="IPR018392">
    <property type="entry name" value="LysM"/>
</dbReference>
<dbReference type="SUPFAM" id="SSF54106">
    <property type="entry name" value="LysM domain"/>
    <property type="match status" value="2"/>
</dbReference>
<dbReference type="CDD" id="cd00118">
    <property type="entry name" value="LysM"/>
    <property type="match status" value="2"/>
</dbReference>